<feature type="transmembrane region" description="Helical" evidence="1">
    <location>
        <begin position="71"/>
        <end position="91"/>
    </location>
</feature>
<reference evidence="2" key="1">
    <citation type="submission" date="2020-01" db="EMBL/GenBank/DDBJ databases">
        <authorList>
            <person name="Rat A."/>
        </authorList>
    </citation>
    <scope>NUCLEOTIDE SEQUENCE</scope>
    <source>
        <strain evidence="2">LMG 31228</strain>
    </source>
</reference>
<organism evidence="2 3">
    <name type="scientific">Neoroseomonas eburnea</name>
    <dbReference type="NCBI Taxonomy" id="1346889"/>
    <lineage>
        <taxon>Bacteria</taxon>
        <taxon>Pseudomonadati</taxon>
        <taxon>Pseudomonadota</taxon>
        <taxon>Alphaproteobacteria</taxon>
        <taxon>Acetobacterales</taxon>
        <taxon>Acetobacteraceae</taxon>
        <taxon>Neoroseomonas</taxon>
    </lineage>
</organism>
<dbReference type="Proteomes" id="UP001138709">
    <property type="component" value="Unassembled WGS sequence"/>
</dbReference>
<proteinExistence type="predicted"/>
<dbReference type="EMBL" id="JAAEDL010000003">
    <property type="protein sequence ID" value="MBR0679743.1"/>
    <property type="molecule type" value="Genomic_DNA"/>
</dbReference>
<keyword evidence="3" id="KW-1185">Reference proteome</keyword>
<sequence>MSGLLAAALQGVAAALGVAVVALAVSALAAGARAVRIGGARLLFNGIDWFLPSARVPEAARPHMRTALRRWLLAMGTMVLAGIAAILSEVAS</sequence>
<reference evidence="2" key="2">
    <citation type="journal article" date="2021" name="Syst. Appl. Microbiol.">
        <title>Roseomonas hellenica sp. nov., isolated from roots of wild-growing Alkanna tinctoria.</title>
        <authorList>
            <person name="Rat A."/>
            <person name="Naranjo H.D."/>
            <person name="Lebbe L."/>
            <person name="Cnockaert M."/>
            <person name="Krigas N."/>
            <person name="Grigoriadou K."/>
            <person name="Maloupa E."/>
            <person name="Willems A."/>
        </authorList>
    </citation>
    <scope>NUCLEOTIDE SEQUENCE</scope>
    <source>
        <strain evidence="2">LMG 31228</strain>
    </source>
</reference>
<evidence type="ECO:0000313" key="2">
    <source>
        <dbReference type="EMBL" id="MBR0679743.1"/>
    </source>
</evidence>
<protein>
    <submittedName>
        <fullName evidence="2">Uncharacterized protein</fullName>
    </submittedName>
</protein>
<dbReference type="RefSeq" id="WP_211845093.1">
    <property type="nucleotide sequence ID" value="NZ_JAAEDL010000003.1"/>
</dbReference>
<gene>
    <name evidence="2" type="ORF">GXW74_04545</name>
</gene>
<keyword evidence="1" id="KW-1133">Transmembrane helix</keyword>
<evidence type="ECO:0000313" key="3">
    <source>
        <dbReference type="Proteomes" id="UP001138709"/>
    </source>
</evidence>
<name>A0A9X9X7Q7_9PROT</name>
<comment type="caution">
    <text evidence="2">The sequence shown here is derived from an EMBL/GenBank/DDBJ whole genome shotgun (WGS) entry which is preliminary data.</text>
</comment>
<evidence type="ECO:0000256" key="1">
    <source>
        <dbReference type="SAM" id="Phobius"/>
    </source>
</evidence>
<accession>A0A9X9X7Q7</accession>
<keyword evidence="1" id="KW-0812">Transmembrane</keyword>
<dbReference type="AlphaFoldDB" id="A0A9X9X7Q7"/>
<keyword evidence="1" id="KW-0472">Membrane</keyword>